<dbReference type="EMBL" id="QRTF01000011">
    <property type="protein sequence ID" value="RGQ50601.1"/>
    <property type="molecule type" value="Genomic_DNA"/>
</dbReference>
<accession>A0A3R5VVJ9</accession>
<sequence>MGKTLGIDRETARRIKRMRRQELDGYLSRVTDRSYDNGYEEGLVNGIALAGQALDTVLKKYEADGALTALAVEEITKAVGQYIAETPEKAKQQLKAETAAIQEAQGAAERVLEYGA</sequence>
<evidence type="ECO:0000313" key="1">
    <source>
        <dbReference type="EMBL" id="RGQ50601.1"/>
    </source>
</evidence>
<gene>
    <name evidence="1" type="ORF">DWY96_06525</name>
</gene>
<organism evidence="1 2">
    <name type="scientific">Roseburia inulinivorans</name>
    <dbReference type="NCBI Taxonomy" id="360807"/>
    <lineage>
        <taxon>Bacteria</taxon>
        <taxon>Bacillati</taxon>
        <taxon>Bacillota</taxon>
        <taxon>Clostridia</taxon>
        <taxon>Lachnospirales</taxon>
        <taxon>Lachnospiraceae</taxon>
        <taxon>Roseburia</taxon>
    </lineage>
</organism>
<protein>
    <submittedName>
        <fullName evidence="1">Uncharacterized protein</fullName>
    </submittedName>
</protein>
<comment type="caution">
    <text evidence="1">The sequence shown here is derived from an EMBL/GenBank/DDBJ whole genome shotgun (WGS) entry which is preliminary data.</text>
</comment>
<reference evidence="1 2" key="1">
    <citation type="submission" date="2018-08" db="EMBL/GenBank/DDBJ databases">
        <title>A genome reference for cultivated species of the human gut microbiota.</title>
        <authorList>
            <person name="Zou Y."/>
            <person name="Xue W."/>
            <person name="Luo G."/>
        </authorList>
    </citation>
    <scope>NUCLEOTIDE SEQUENCE [LARGE SCALE GENOMIC DNA]</scope>
    <source>
        <strain evidence="1 2">AF28-15</strain>
    </source>
</reference>
<dbReference type="RefSeq" id="WP_118109470.1">
    <property type="nucleotide sequence ID" value="NZ_QRTF01000011.1"/>
</dbReference>
<evidence type="ECO:0000313" key="2">
    <source>
        <dbReference type="Proteomes" id="UP000283738"/>
    </source>
</evidence>
<dbReference type="AlphaFoldDB" id="A0A3R5VVJ9"/>
<dbReference type="Proteomes" id="UP000283738">
    <property type="component" value="Unassembled WGS sequence"/>
</dbReference>
<proteinExistence type="predicted"/>
<name>A0A3R5VVJ9_9FIRM</name>